<dbReference type="InterPro" id="IPR003609">
    <property type="entry name" value="Pan_app"/>
</dbReference>
<dbReference type="SUPFAM" id="SSF51430">
    <property type="entry name" value="NAD(P)-linked oxidoreductase"/>
    <property type="match status" value="1"/>
</dbReference>
<reference evidence="12" key="1">
    <citation type="submission" date="2023-10" db="EMBL/GenBank/DDBJ databases">
        <authorList>
            <person name="Chen Y."/>
            <person name="Shah S."/>
            <person name="Dougan E. K."/>
            <person name="Thang M."/>
            <person name="Chan C."/>
        </authorList>
    </citation>
    <scope>NUCLEOTIDE SEQUENCE [LARGE SCALE GENOMIC DNA]</scope>
</reference>
<keyword evidence="4" id="KW-0521">NADP</keyword>
<name>A0ABN9V2P3_9DINO</name>
<keyword evidence="13" id="KW-1185">Reference proteome</keyword>
<feature type="domain" description="Apple" evidence="9">
    <location>
        <begin position="1235"/>
        <end position="1266"/>
    </location>
</feature>
<dbReference type="Pfam" id="PF05118">
    <property type="entry name" value="Asp_Arg_Hydrox"/>
    <property type="match status" value="1"/>
</dbReference>
<evidence type="ECO:0000313" key="12">
    <source>
        <dbReference type="EMBL" id="CAK0866992.1"/>
    </source>
</evidence>
<dbReference type="Gene3D" id="2.60.120.330">
    <property type="entry name" value="B-lactam Antibiotic, Isopenicillin N Synthase, Chain"/>
    <property type="match status" value="1"/>
</dbReference>
<evidence type="ECO:0000259" key="11">
    <source>
        <dbReference type="Pfam" id="PF05118"/>
    </source>
</evidence>
<evidence type="ECO:0000256" key="7">
    <source>
        <dbReference type="ARBA" id="ARBA00023274"/>
    </source>
</evidence>
<dbReference type="HAMAP" id="MF_00545">
    <property type="entry name" value="Ribosomal_eS24"/>
    <property type="match status" value="1"/>
</dbReference>
<proteinExistence type="inferred from homology"/>
<dbReference type="InterPro" id="IPR012678">
    <property type="entry name" value="Ribosomal_uL23/eL15/eS24_sf"/>
</dbReference>
<evidence type="ECO:0000256" key="5">
    <source>
        <dbReference type="ARBA" id="ARBA00022980"/>
    </source>
</evidence>
<dbReference type="InterPro" id="IPR018098">
    <property type="entry name" value="Ribosomal_eS24_CS"/>
</dbReference>
<evidence type="ECO:0000256" key="8">
    <source>
        <dbReference type="SAM" id="MobiDB-lite"/>
    </source>
</evidence>
<evidence type="ECO:0000256" key="2">
    <source>
        <dbReference type="ARBA" id="ARBA00007905"/>
    </source>
</evidence>
<feature type="region of interest" description="Disordered" evidence="8">
    <location>
        <begin position="91"/>
        <end position="140"/>
    </location>
</feature>
<dbReference type="Pfam" id="PF01282">
    <property type="entry name" value="Ribosomal_S24e"/>
    <property type="match status" value="1"/>
</dbReference>
<dbReference type="Pfam" id="PF00248">
    <property type="entry name" value="Aldo_ket_red"/>
    <property type="match status" value="1"/>
</dbReference>
<dbReference type="InterPro" id="IPR027443">
    <property type="entry name" value="IPNS-like_sf"/>
</dbReference>
<feature type="domain" description="Aspartyl/asparaginy/proline hydroxylase" evidence="11">
    <location>
        <begin position="530"/>
        <end position="693"/>
    </location>
</feature>
<evidence type="ECO:0000259" key="9">
    <source>
        <dbReference type="Pfam" id="PF00024"/>
    </source>
</evidence>
<accession>A0ABN9V2P3</accession>
<evidence type="ECO:0000256" key="1">
    <source>
        <dbReference type="ARBA" id="ARBA00007730"/>
    </source>
</evidence>
<dbReference type="EMBL" id="CAUYUJ010016597">
    <property type="protein sequence ID" value="CAK0866992.1"/>
    <property type="molecule type" value="Genomic_DNA"/>
</dbReference>
<dbReference type="PANTHER" id="PTHR43827">
    <property type="entry name" value="2,5-DIKETO-D-GLUCONIC ACID REDUCTASE"/>
    <property type="match status" value="1"/>
</dbReference>
<dbReference type="PRINTS" id="PR00069">
    <property type="entry name" value="ALDKETRDTASE"/>
</dbReference>
<dbReference type="Gene3D" id="3.30.70.3370">
    <property type="match status" value="1"/>
</dbReference>
<feature type="compositionally biased region" description="Basic and acidic residues" evidence="8">
    <location>
        <begin position="121"/>
        <end position="140"/>
    </location>
</feature>
<evidence type="ECO:0008006" key="14">
    <source>
        <dbReference type="Google" id="ProtNLM"/>
    </source>
</evidence>
<dbReference type="Pfam" id="PF00024">
    <property type="entry name" value="PAN_1"/>
    <property type="match status" value="1"/>
</dbReference>
<keyword evidence="5" id="KW-0689">Ribosomal protein</keyword>
<dbReference type="PANTHER" id="PTHR43827:SF3">
    <property type="entry name" value="NADP-DEPENDENT OXIDOREDUCTASE DOMAIN-CONTAINING PROTEIN"/>
    <property type="match status" value="1"/>
</dbReference>
<sequence>MSEFTVRTRKFKQNPLLGRKQFVLDIIHPSMANVSKADLAKKLAQMYKVHDHNCIQLFGFKTAFGGGRSSGFGLIYDNIDKAKKFEPKYRLKRAGLGKDKGGGGRRAKKDTKNRRKKVRGKEKSKAGGKKSDDPQREDTENIIRTKTIQHKARDVRVILVLNKAEHEDGLRDQSAALRGSQIAITKNTRLLTIAFDEFKLGVAAKEAQIPGFIPLITNWCKCIADSPQAKAGACTMAGQPAPRHGAPAARAPQPRLRLGGAAGEGGAGCRLPPVAGILRSGRAGLAAAPPTSGRWARSRLPAAVVAAGLLSHRWGAAAQVTWAPQPAQLSTEDDVGNHRRLRNLLCQAYATGYNEGRQPHLLMPSIRAEIADFRQRVPSNAALALAVGFAKYHFAWYLEGGAEMDVESVQDAADLIYLSIQFSRCNDPTLQAEAFAQRMCSSRWQHAVMIYSELGREYASKYMADQAATVLERALAVFDEMKSLSFFARWHHWQGPYDMNSNEEFFSGVVPAGPVWSSAAVPLAGLLEGSFQELSAELDGLLQQQGLFDRLHLQGPRADSQDHAPPGAWRAVGLGVPGEAVELRWDAAACRLLPRTCELLSARPELRGCRRAGASLVRMSAGGSLKPRLSAEPGLQVHLVLMADPGARMSVGNRTPAWELGRAVVLDDTHVRQEWHAGVRGESYVLQVSLCHPCEAAQRSLYAGSVSCPSAGAAADVTVLAKQAGGWAHLPSGVAAAGPFGTQAAEAGATMAVPFAAAALWAATLPELAACAGGIGEQCPPDTQHGGANPLSALGTWTYALNNLRAAMRHAGVELDPTVSSAISQVQGAIEAFLKYPALDGFEPIVASAAQIFQVLQPWLQLQPAAPVWVAARSPSAAALAGGTTELPLAGGLRMPVVGLGTWKLEGAACYNAVRWALAAGVRHVDTAEAYGNEADVGRAIRDSGVPRGDIFLATKATSAALGMAPVSQLESIFASQLQALQTEYVDVYMLHAAGVRGEELVALWRGMERLHDLGRARALGASNFGIEELEELWTFARVKPAYIQNIFKVYKQGEQIPGDSAEGVASWARRHQVAMVGYSVINSWPQLLPPTRDPHVLAVAAAHGRTPAQVLHRWALQSGVAVIPRASSKEHVLENAAPLDFELSPAELAALDGLATLAESTHDQLRPAWASDVYGLRASPGGAAGPGAPGPAALAEASVGPGAAGFQAVLRNAQCGRGADAVADPFTLGGGGHDLAQCGAACASQPACRFVTYYHRTGYCHMYRSCLEQLEAGDEAVIYALDASPWQVDYERGLAKELYEVVLSKGYFTSKAVFAEIVLDVLDRSGGEAAALPGGRRGF</sequence>
<dbReference type="SUPFAM" id="SSF54189">
    <property type="entry name" value="Ribosomal proteins S24e, L23 and L15e"/>
    <property type="match status" value="1"/>
</dbReference>
<comment type="caution">
    <text evidence="12">The sequence shown here is derived from an EMBL/GenBank/DDBJ whole genome shotgun (WGS) entry which is preliminary data.</text>
</comment>
<feature type="compositionally biased region" description="Basic residues" evidence="8">
    <location>
        <begin position="103"/>
        <end position="120"/>
    </location>
</feature>
<dbReference type="InterPro" id="IPR036812">
    <property type="entry name" value="NAD(P)_OxRdtase_dom_sf"/>
</dbReference>
<evidence type="ECO:0000256" key="3">
    <source>
        <dbReference type="ARBA" id="ARBA00009680"/>
    </source>
</evidence>
<evidence type="ECO:0000313" key="13">
    <source>
        <dbReference type="Proteomes" id="UP001189429"/>
    </source>
</evidence>
<keyword evidence="7" id="KW-0687">Ribonucleoprotein</keyword>
<gene>
    <name evidence="12" type="ORF">PCOR1329_LOCUS54026</name>
</gene>
<comment type="similarity">
    <text evidence="1">Belongs to the aspartyl/asparaginyl beta-hydroxylase family.</text>
</comment>
<dbReference type="InterPro" id="IPR007803">
    <property type="entry name" value="Asp/Arg/Pro-Hydrxlase"/>
</dbReference>
<dbReference type="CDD" id="cd19071">
    <property type="entry name" value="AKR_AKR1-5-like"/>
    <property type="match status" value="1"/>
</dbReference>
<organism evidence="12 13">
    <name type="scientific">Prorocentrum cordatum</name>
    <dbReference type="NCBI Taxonomy" id="2364126"/>
    <lineage>
        <taxon>Eukaryota</taxon>
        <taxon>Sar</taxon>
        <taxon>Alveolata</taxon>
        <taxon>Dinophyceae</taxon>
        <taxon>Prorocentrales</taxon>
        <taxon>Prorocentraceae</taxon>
        <taxon>Prorocentrum</taxon>
    </lineage>
</organism>
<dbReference type="Gene3D" id="3.20.20.100">
    <property type="entry name" value="NADP-dependent oxidoreductase domain"/>
    <property type="match status" value="1"/>
</dbReference>
<comment type="similarity">
    <text evidence="3">Belongs to the eukaryotic ribosomal protein eS24 family.</text>
</comment>
<evidence type="ECO:0000256" key="6">
    <source>
        <dbReference type="ARBA" id="ARBA00023002"/>
    </source>
</evidence>
<feature type="domain" description="NADP-dependent oxidoreductase" evidence="10">
    <location>
        <begin position="898"/>
        <end position="1155"/>
    </location>
</feature>
<dbReference type="InterPro" id="IPR023210">
    <property type="entry name" value="NADP_OxRdtase_dom"/>
</dbReference>
<keyword evidence="6" id="KW-0560">Oxidoreductase</keyword>
<evidence type="ECO:0000256" key="4">
    <source>
        <dbReference type="ARBA" id="ARBA00022857"/>
    </source>
</evidence>
<dbReference type="InterPro" id="IPR053709">
    <property type="entry name" value="eRP_eS24_sf"/>
</dbReference>
<evidence type="ECO:0000259" key="10">
    <source>
        <dbReference type="Pfam" id="PF00248"/>
    </source>
</evidence>
<protein>
    <recommendedName>
        <fullName evidence="14">40S ribosomal protein S24</fullName>
    </recommendedName>
</protein>
<dbReference type="PROSITE" id="PS00529">
    <property type="entry name" value="RIBOSOMAL_S24E"/>
    <property type="match status" value="1"/>
</dbReference>
<comment type="similarity">
    <text evidence="2">Belongs to the aldo/keto reductase family.</text>
</comment>
<dbReference type="Proteomes" id="UP001189429">
    <property type="component" value="Unassembled WGS sequence"/>
</dbReference>
<dbReference type="InterPro" id="IPR001976">
    <property type="entry name" value="Ribosomal_eS24"/>
</dbReference>
<dbReference type="InterPro" id="IPR020471">
    <property type="entry name" value="AKR"/>
</dbReference>